<dbReference type="PANTHER" id="PTHR14136">
    <property type="entry name" value="BTB_POZ DOMAIN-CONTAINING PROTEIN KCTD9"/>
    <property type="match status" value="1"/>
</dbReference>
<name>A0A5D0RLI3_9RHOB</name>
<dbReference type="SUPFAM" id="SSF141571">
    <property type="entry name" value="Pentapeptide repeat-like"/>
    <property type="match status" value="1"/>
</dbReference>
<sequence>MEFLVSDGATAPLGLARTLYGGLGVGKQPGGVFDAGNRGVGMDEIAGWLNEVTSSGVFQTLGLVALALLVLLFFLGQIKPGEAKPIPPEQKPWMRGLGIAGWVLIPLFAILFIASLIQIAVMWTDLPDNTEPLALRVHYLAIVGFIGVLGGILAALAAYIRIFTIERQTTAQEQGLITDRINKAVENLGATRTVQRQRRRKTGALAYAPDEAGEPDYSQPIFEEVTEPNLEVRIGGIYALERIARDNLDYHVQIMEILTAYVRENAKATDAEDFPEPDWKPLPDDATDEERRAREAARAERFGRFFFESKAFQWARKLCTGTDIQAALTVIGRRSARQIEQEKADTRQRKEGYRPDLRGTSLQGADLSNLDFSGVNFVGVRMEGADLREARIERANLHAAHLQGAGLHEARLEGAFLSNTWLEGADLSIARIERAELIGARLDGAYLSNARMEGARLNGIRLEGAFLGGARMDGADLSGARMDGADLRRAHLDQSTVLNFGSTAGAALSDIDLTDVKISTEQISSMFGDGTVILPDTIPRPSHWPDTELDWGDFEDEWHLWQSDPAAYVPPQHRD</sequence>
<dbReference type="InterPro" id="IPR051082">
    <property type="entry name" value="Pentapeptide-BTB/POZ_domain"/>
</dbReference>
<feature type="transmembrane region" description="Helical" evidence="2">
    <location>
        <begin position="97"/>
        <end position="119"/>
    </location>
</feature>
<dbReference type="Proteomes" id="UP000322080">
    <property type="component" value="Unassembled WGS sequence"/>
</dbReference>
<dbReference type="AlphaFoldDB" id="A0A5D0RLI3"/>
<feature type="transmembrane region" description="Helical" evidence="2">
    <location>
        <begin position="139"/>
        <end position="160"/>
    </location>
</feature>
<evidence type="ECO:0000313" key="4">
    <source>
        <dbReference type="Proteomes" id="UP000322080"/>
    </source>
</evidence>
<feature type="transmembrane region" description="Helical" evidence="2">
    <location>
        <begin position="57"/>
        <end position="76"/>
    </location>
</feature>
<gene>
    <name evidence="3" type="ORF">FVF75_08210</name>
</gene>
<accession>A0A5D0RLI3</accession>
<organism evidence="3 4">
    <name type="scientific">Maritimibacter fusiformis</name>
    <dbReference type="NCBI Taxonomy" id="2603819"/>
    <lineage>
        <taxon>Bacteria</taxon>
        <taxon>Pseudomonadati</taxon>
        <taxon>Pseudomonadota</taxon>
        <taxon>Alphaproteobacteria</taxon>
        <taxon>Rhodobacterales</taxon>
        <taxon>Roseobacteraceae</taxon>
        <taxon>Maritimibacter</taxon>
    </lineage>
</organism>
<evidence type="ECO:0000256" key="2">
    <source>
        <dbReference type="SAM" id="Phobius"/>
    </source>
</evidence>
<feature type="region of interest" description="Disordered" evidence="1">
    <location>
        <begin position="339"/>
        <end position="358"/>
    </location>
</feature>
<reference evidence="3 4" key="1">
    <citation type="submission" date="2019-08" db="EMBL/GenBank/DDBJ databases">
        <title>Identification of a novel species of the genus Boseongicola.</title>
        <authorList>
            <person name="Zhang X.-Q."/>
        </authorList>
    </citation>
    <scope>NUCLEOTIDE SEQUENCE [LARGE SCALE GENOMIC DNA]</scope>
    <source>
        <strain evidence="3 4">HY14</strain>
    </source>
</reference>
<keyword evidence="4" id="KW-1185">Reference proteome</keyword>
<protein>
    <submittedName>
        <fullName evidence="3">Pentapeptide repeat-containing protein</fullName>
    </submittedName>
</protein>
<dbReference type="EMBL" id="VSIY01000005">
    <property type="protein sequence ID" value="TYB81685.1"/>
    <property type="molecule type" value="Genomic_DNA"/>
</dbReference>
<keyword evidence="2" id="KW-0812">Transmembrane</keyword>
<dbReference type="InterPro" id="IPR001646">
    <property type="entry name" value="5peptide_repeat"/>
</dbReference>
<evidence type="ECO:0000256" key="1">
    <source>
        <dbReference type="SAM" id="MobiDB-lite"/>
    </source>
</evidence>
<evidence type="ECO:0000313" key="3">
    <source>
        <dbReference type="EMBL" id="TYB81685.1"/>
    </source>
</evidence>
<dbReference type="Pfam" id="PF00805">
    <property type="entry name" value="Pentapeptide"/>
    <property type="match status" value="3"/>
</dbReference>
<feature type="compositionally biased region" description="Basic and acidic residues" evidence="1">
    <location>
        <begin position="339"/>
        <end position="357"/>
    </location>
</feature>
<proteinExistence type="predicted"/>
<dbReference type="Gene3D" id="2.160.20.80">
    <property type="entry name" value="E3 ubiquitin-protein ligase SopA"/>
    <property type="match status" value="1"/>
</dbReference>
<keyword evidence="2" id="KW-1133">Transmembrane helix</keyword>
<dbReference type="PANTHER" id="PTHR14136:SF17">
    <property type="entry name" value="BTB_POZ DOMAIN-CONTAINING PROTEIN KCTD9"/>
    <property type="match status" value="1"/>
</dbReference>
<keyword evidence="2" id="KW-0472">Membrane</keyword>
<comment type="caution">
    <text evidence="3">The sequence shown here is derived from an EMBL/GenBank/DDBJ whole genome shotgun (WGS) entry which is preliminary data.</text>
</comment>